<keyword evidence="1" id="KW-0411">Iron-sulfur</keyword>
<dbReference type="GO" id="GO:0046872">
    <property type="term" value="F:metal ion binding"/>
    <property type="evidence" value="ECO:0007669"/>
    <property type="project" value="UniProtKB-KW"/>
</dbReference>
<feature type="binding site" evidence="1">
    <location>
        <position position="255"/>
    </location>
    <ligand>
        <name>[2Fe-2S] cluster</name>
        <dbReference type="ChEBI" id="CHEBI:190135"/>
    </ligand>
</feature>
<reference evidence="3" key="1">
    <citation type="journal article" date="2014" name="Int. J. Syst. Evol. Microbiol.">
        <title>Complete genome sequence of Corynebacterium casei LMG S-19264T (=DSM 44701T), isolated from a smear-ripened cheese.</title>
        <authorList>
            <consortium name="US DOE Joint Genome Institute (JGI-PGF)"/>
            <person name="Walter F."/>
            <person name="Albersmeier A."/>
            <person name="Kalinowski J."/>
            <person name="Ruckert C."/>
        </authorList>
    </citation>
    <scope>NUCLEOTIDE SEQUENCE</scope>
    <source>
        <strain evidence="3">JCM 4714</strain>
    </source>
</reference>
<dbReference type="PROSITE" id="PS51384">
    <property type="entry name" value="FAD_FR"/>
    <property type="match status" value="1"/>
</dbReference>
<keyword evidence="1" id="KW-0479">Metal-binding</keyword>
<dbReference type="Gene3D" id="3.40.50.80">
    <property type="entry name" value="Nucleotide-binding domain of ferredoxin-NADP reductase (FNR) module"/>
    <property type="match status" value="1"/>
</dbReference>
<keyword evidence="1" id="KW-0001">2Fe-2S</keyword>
<dbReference type="SUPFAM" id="SSF63380">
    <property type="entry name" value="Riboflavin synthase domain-like"/>
    <property type="match status" value="1"/>
</dbReference>
<feature type="domain" description="FAD-binding FR-type" evidence="2">
    <location>
        <begin position="19"/>
        <end position="116"/>
    </location>
</feature>
<dbReference type="InterPro" id="IPR050353">
    <property type="entry name" value="PyrK_electron_transfer"/>
</dbReference>
<dbReference type="Pfam" id="PF00175">
    <property type="entry name" value="NAD_binding_1"/>
    <property type="match status" value="1"/>
</dbReference>
<evidence type="ECO:0000256" key="1">
    <source>
        <dbReference type="PIRSR" id="PIRSR006816-2"/>
    </source>
</evidence>
<reference evidence="3" key="2">
    <citation type="submission" date="2020-09" db="EMBL/GenBank/DDBJ databases">
        <authorList>
            <person name="Sun Q."/>
            <person name="Ohkuma M."/>
        </authorList>
    </citation>
    <scope>NUCLEOTIDE SEQUENCE</scope>
    <source>
        <strain evidence="3">JCM 4714</strain>
    </source>
</reference>
<dbReference type="PANTHER" id="PTHR43513">
    <property type="entry name" value="DIHYDROOROTATE DEHYDROGENASE B (NAD(+)), ELECTRON TRANSFER SUBUNIT"/>
    <property type="match status" value="1"/>
</dbReference>
<dbReference type="PRINTS" id="PR00371">
    <property type="entry name" value="FPNCR"/>
</dbReference>
<dbReference type="PIRSF" id="PIRSF006816">
    <property type="entry name" value="Cyc3_hyd_g"/>
    <property type="match status" value="1"/>
</dbReference>
<dbReference type="CDD" id="cd06221">
    <property type="entry name" value="sulfite_reductase_like"/>
    <property type="match status" value="1"/>
</dbReference>
<comment type="cofactor">
    <cofactor evidence="1">
        <name>[2Fe-2S] cluster</name>
        <dbReference type="ChEBI" id="CHEBI:190135"/>
    </cofactor>
    <text evidence="1">Binds 1 [2Fe-2S] cluster per subunit.</text>
</comment>
<evidence type="ECO:0000259" key="2">
    <source>
        <dbReference type="PROSITE" id="PS51384"/>
    </source>
</evidence>
<evidence type="ECO:0000313" key="4">
    <source>
        <dbReference type="Proteomes" id="UP000655443"/>
    </source>
</evidence>
<dbReference type="GO" id="GO:0016491">
    <property type="term" value="F:oxidoreductase activity"/>
    <property type="evidence" value="ECO:0007669"/>
    <property type="project" value="InterPro"/>
</dbReference>
<dbReference type="GO" id="GO:0051537">
    <property type="term" value="F:2 iron, 2 sulfur cluster binding"/>
    <property type="evidence" value="ECO:0007669"/>
    <property type="project" value="UniProtKB-KW"/>
</dbReference>
<feature type="binding site" evidence="1">
    <location>
        <position position="266"/>
    </location>
    <ligand>
        <name>[2Fe-2S] cluster</name>
        <dbReference type="ChEBI" id="CHEBI:190135"/>
    </ligand>
</feature>
<dbReference type="InterPro" id="IPR019480">
    <property type="entry name" value="Dihydroorotate_DH_Fe-S-bd"/>
</dbReference>
<dbReference type="AlphaFoldDB" id="A0A918YRT9"/>
<accession>A0A918YRT9</accession>
<gene>
    <name evidence="3" type="ORF">GCM10010339_80580</name>
</gene>
<dbReference type="InterPro" id="IPR001709">
    <property type="entry name" value="Flavoprot_Pyr_Nucl_cyt_Rdtase"/>
</dbReference>
<dbReference type="GO" id="GO:0050660">
    <property type="term" value="F:flavin adenine dinucleotide binding"/>
    <property type="evidence" value="ECO:0007669"/>
    <property type="project" value="InterPro"/>
</dbReference>
<keyword evidence="4" id="KW-1185">Reference proteome</keyword>
<feature type="binding site" evidence="1">
    <location>
        <position position="250"/>
    </location>
    <ligand>
        <name>[2Fe-2S] cluster</name>
        <dbReference type="ChEBI" id="CHEBI:190135"/>
    </ligand>
</feature>
<dbReference type="Pfam" id="PF10418">
    <property type="entry name" value="DHODB_Fe-S_bind"/>
    <property type="match status" value="1"/>
</dbReference>
<dbReference type="InterPro" id="IPR017927">
    <property type="entry name" value="FAD-bd_FR_type"/>
</dbReference>
<proteinExistence type="predicted"/>
<dbReference type="PANTHER" id="PTHR43513:SF1">
    <property type="entry name" value="ANAEROBIC SULFITE REDUCTASE SUBUNIT B"/>
    <property type="match status" value="1"/>
</dbReference>
<keyword evidence="1" id="KW-0408">Iron</keyword>
<feature type="binding site" evidence="1">
    <location>
        <position position="258"/>
    </location>
    <ligand>
        <name>[2Fe-2S] cluster</name>
        <dbReference type="ChEBI" id="CHEBI:190135"/>
    </ligand>
</feature>
<evidence type="ECO:0000313" key="3">
    <source>
        <dbReference type="EMBL" id="GHE13482.1"/>
    </source>
</evidence>
<dbReference type="EMBL" id="BMVG01000041">
    <property type="protein sequence ID" value="GHE13482.1"/>
    <property type="molecule type" value="Genomic_DNA"/>
</dbReference>
<name>A0A918YRT9_9ACTN</name>
<sequence length="286" mass="30255">MDAVRGTGIGTGVTMSAVAPPLPYRVADAWDETADTRSIELVPAGRELPPFSPGQFAMIYAFGVGAVPISASALRGRHGGLVHTVRAVGAVSTALCRLRSGDTAGLSGPYGTGWDLEAAVGHDVLVIAGGIGLAPLRPVVHAVLDRPAAYGRLVILVGARTPADLVYRDEIESWRGPARVEVTVDRPGQGWRGAVGVVTTFLDHLDLRPDRTSALVCGPEVMMRHTARDLVARGLVPHRVQVSLERNMHCATGHCGHCQLGPLLLCRDGPVVGYDRVAQLLLVREL</sequence>
<dbReference type="InterPro" id="IPR001433">
    <property type="entry name" value="OxRdtase_FAD/NAD-bd"/>
</dbReference>
<dbReference type="Proteomes" id="UP000655443">
    <property type="component" value="Unassembled WGS sequence"/>
</dbReference>
<protein>
    <submittedName>
        <fullName evidence="3">Oxidoreductase</fullName>
    </submittedName>
</protein>
<dbReference type="SUPFAM" id="SSF52343">
    <property type="entry name" value="Ferredoxin reductase-like, C-terminal NADP-linked domain"/>
    <property type="match status" value="1"/>
</dbReference>
<dbReference type="PRINTS" id="PR00410">
    <property type="entry name" value="PHEHYDRXLASE"/>
</dbReference>
<comment type="caution">
    <text evidence="3">The sequence shown here is derived from an EMBL/GenBank/DDBJ whole genome shotgun (WGS) entry which is preliminary data.</text>
</comment>
<organism evidence="3 4">
    <name type="scientific">Streptomyces alanosinicus</name>
    <dbReference type="NCBI Taxonomy" id="68171"/>
    <lineage>
        <taxon>Bacteria</taxon>
        <taxon>Bacillati</taxon>
        <taxon>Actinomycetota</taxon>
        <taxon>Actinomycetes</taxon>
        <taxon>Kitasatosporales</taxon>
        <taxon>Streptomycetaceae</taxon>
        <taxon>Streptomyces</taxon>
    </lineage>
</organism>
<dbReference type="InterPro" id="IPR017938">
    <property type="entry name" value="Riboflavin_synthase-like_b-brl"/>
</dbReference>
<dbReference type="GO" id="GO:0006221">
    <property type="term" value="P:pyrimidine nucleotide biosynthetic process"/>
    <property type="evidence" value="ECO:0007669"/>
    <property type="project" value="InterPro"/>
</dbReference>
<dbReference type="Gene3D" id="2.40.30.10">
    <property type="entry name" value="Translation factors"/>
    <property type="match status" value="1"/>
</dbReference>
<dbReference type="InterPro" id="IPR039261">
    <property type="entry name" value="FNR_nucleotide-bd"/>
</dbReference>
<dbReference type="InterPro" id="IPR012165">
    <property type="entry name" value="Cyt_c3_hydrogenase_gsu"/>
</dbReference>